<evidence type="ECO:0000259" key="6">
    <source>
        <dbReference type="Pfam" id="PF01258"/>
    </source>
</evidence>
<accession>A0A2M7R790</accession>
<dbReference type="Gene3D" id="1.20.120.910">
    <property type="entry name" value="DksA, coiled-coil domain"/>
    <property type="match status" value="1"/>
</dbReference>
<dbReference type="PANTHER" id="PTHR33823">
    <property type="entry name" value="RNA POLYMERASE-BINDING TRANSCRIPTION FACTOR DKSA-RELATED"/>
    <property type="match status" value="1"/>
</dbReference>
<dbReference type="PANTHER" id="PTHR33823:SF4">
    <property type="entry name" value="GENERAL STRESS PROTEIN 16O"/>
    <property type="match status" value="1"/>
</dbReference>
<name>A0A2M7R790_9BACT</name>
<organism evidence="7 8">
    <name type="scientific">Candidatus Nealsonbacteria bacterium CG_4_10_14_0_8_um_filter_37_14</name>
    <dbReference type="NCBI Taxonomy" id="1974684"/>
    <lineage>
        <taxon>Bacteria</taxon>
        <taxon>Candidatus Nealsoniibacteriota</taxon>
    </lineage>
</organism>
<dbReference type="PROSITE" id="PS01102">
    <property type="entry name" value="ZF_DKSA_1"/>
    <property type="match status" value="1"/>
</dbReference>
<feature type="zinc finger region" description="dksA C4-type" evidence="4">
    <location>
        <begin position="96"/>
        <end position="120"/>
    </location>
</feature>
<evidence type="ECO:0000256" key="1">
    <source>
        <dbReference type="ARBA" id="ARBA00022723"/>
    </source>
</evidence>
<dbReference type="SUPFAM" id="SSF109635">
    <property type="entry name" value="DnaK suppressor protein DksA, alpha-hairpin domain"/>
    <property type="match status" value="1"/>
</dbReference>
<dbReference type="InterPro" id="IPR037187">
    <property type="entry name" value="DnaK_N"/>
</dbReference>
<proteinExistence type="predicted"/>
<keyword evidence="2" id="KW-0863">Zinc-finger</keyword>
<dbReference type="GO" id="GO:0008270">
    <property type="term" value="F:zinc ion binding"/>
    <property type="evidence" value="ECO:0007669"/>
    <property type="project" value="UniProtKB-KW"/>
</dbReference>
<evidence type="ECO:0000256" key="3">
    <source>
        <dbReference type="ARBA" id="ARBA00022833"/>
    </source>
</evidence>
<dbReference type="PROSITE" id="PS51128">
    <property type="entry name" value="ZF_DKSA_2"/>
    <property type="match status" value="1"/>
</dbReference>
<evidence type="ECO:0000313" key="8">
    <source>
        <dbReference type="Proteomes" id="UP000230767"/>
    </source>
</evidence>
<dbReference type="Pfam" id="PF01258">
    <property type="entry name" value="zf-dskA_traR"/>
    <property type="match status" value="1"/>
</dbReference>
<comment type="caution">
    <text evidence="7">The sequence shown here is derived from an EMBL/GenBank/DDBJ whole genome shotgun (WGS) entry which is preliminary data.</text>
</comment>
<feature type="domain" description="Zinc finger DksA/TraR C4-type" evidence="6">
    <location>
        <begin position="91"/>
        <end position="120"/>
    </location>
</feature>
<dbReference type="EMBL" id="PFLW01000004">
    <property type="protein sequence ID" value="PIY89711.1"/>
    <property type="molecule type" value="Genomic_DNA"/>
</dbReference>
<gene>
    <name evidence="7" type="ORF">COY73_00115</name>
</gene>
<sequence>MNKKSLQEFKQILEDKKKSIIKELKSFAKKDSKLKNDWDAQFPKYNGGSGGQILEDAADQVEEYSTRLPIEYSLELRLKNINLALEKVKNGKYGVCEKCGKKISIERLKVCPEARFCINCGKNQGSASLSSGRTPAPERSTVRD</sequence>
<dbReference type="InterPro" id="IPR020458">
    <property type="entry name" value="Znf_DskA_TraR_CS"/>
</dbReference>
<keyword evidence="1" id="KW-0479">Metal-binding</keyword>
<dbReference type="AlphaFoldDB" id="A0A2M7R790"/>
<evidence type="ECO:0000256" key="2">
    <source>
        <dbReference type="ARBA" id="ARBA00022771"/>
    </source>
</evidence>
<keyword evidence="3" id="KW-0862">Zinc</keyword>
<reference evidence="8" key="1">
    <citation type="submission" date="2017-09" db="EMBL/GenBank/DDBJ databases">
        <title>Depth-based differentiation of microbial function through sediment-hosted aquifers and enrichment of novel symbionts in the deep terrestrial subsurface.</title>
        <authorList>
            <person name="Probst A.J."/>
            <person name="Ladd B."/>
            <person name="Jarett J.K."/>
            <person name="Geller-Mcgrath D.E."/>
            <person name="Sieber C.M.K."/>
            <person name="Emerson J.B."/>
            <person name="Anantharaman K."/>
            <person name="Thomas B.C."/>
            <person name="Malmstrom R."/>
            <person name="Stieglmeier M."/>
            <person name="Klingl A."/>
            <person name="Woyke T."/>
            <person name="Ryan C.M."/>
            <person name="Banfield J.F."/>
        </authorList>
    </citation>
    <scope>NUCLEOTIDE SEQUENCE [LARGE SCALE GENOMIC DNA]</scope>
</reference>
<protein>
    <recommendedName>
        <fullName evidence="6">Zinc finger DksA/TraR C4-type domain-containing protein</fullName>
    </recommendedName>
</protein>
<dbReference type="InterPro" id="IPR000962">
    <property type="entry name" value="Znf_DskA_TraR"/>
</dbReference>
<evidence type="ECO:0000256" key="5">
    <source>
        <dbReference type="SAM" id="MobiDB-lite"/>
    </source>
</evidence>
<feature type="region of interest" description="Disordered" evidence="5">
    <location>
        <begin position="125"/>
        <end position="144"/>
    </location>
</feature>
<evidence type="ECO:0000313" key="7">
    <source>
        <dbReference type="EMBL" id="PIY89711.1"/>
    </source>
</evidence>
<dbReference type="SUPFAM" id="SSF57716">
    <property type="entry name" value="Glucocorticoid receptor-like (DNA-binding domain)"/>
    <property type="match status" value="1"/>
</dbReference>
<evidence type="ECO:0000256" key="4">
    <source>
        <dbReference type="PROSITE-ProRule" id="PRU00510"/>
    </source>
</evidence>
<dbReference type="Proteomes" id="UP000230767">
    <property type="component" value="Unassembled WGS sequence"/>
</dbReference>